<dbReference type="OrthoDB" id="9801938at2"/>
<dbReference type="PIRSF" id="PIRSF006806">
    <property type="entry name" value="FTHF_cligase"/>
    <property type="match status" value="1"/>
</dbReference>
<organism evidence="6 7">
    <name type="scientific">Magnetococcus marinus (strain ATCC BAA-1437 / JCM 17883 / MC-1)</name>
    <dbReference type="NCBI Taxonomy" id="156889"/>
    <lineage>
        <taxon>Bacteria</taxon>
        <taxon>Pseudomonadati</taxon>
        <taxon>Pseudomonadota</taxon>
        <taxon>Magnetococcia</taxon>
        <taxon>Magnetococcales</taxon>
        <taxon>Magnetococcaceae</taxon>
        <taxon>Magnetococcus</taxon>
    </lineage>
</organism>
<evidence type="ECO:0000313" key="7">
    <source>
        <dbReference type="Proteomes" id="UP000002586"/>
    </source>
</evidence>
<dbReference type="GO" id="GO:0005524">
    <property type="term" value="F:ATP binding"/>
    <property type="evidence" value="ECO:0007669"/>
    <property type="project" value="UniProtKB-KW"/>
</dbReference>
<keyword evidence="3 4" id="KW-0067">ATP-binding</keyword>
<dbReference type="AlphaFoldDB" id="A0L5J2"/>
<evidence type="ECO:0000256" key="4">
    <source>
        <dbReference type="PIRSR" id="PIRSR006806-1"/>
    </source>
</evidence>
<dbReference type="EMBL" id="CP000471">
    <property type="protein sequence ID" value="ABK43235.1"/>
    <property type="molecule type" value="Genomic_DNA"/>
</dbReference>
<dbReference type="GO" id="GO:0030272">
    <property type="term" value="F:5-formyltetrahydrofolate cyclo-ligase activity"/>
    <property type="evidence" value="ECO:0007669"/>
    <property type="project" value="UniProtKB-EC"/>
</dbReference>
<feature type="binding site" evidence="4">
    <location>
        <position position="57"/>
    </location>
    <ligand>
        <name>substrate</name>
    </ligand>
</feature>
<keyword evidence="7" id="KW-1185">Reference proteome</keyword>
<dbReference type="HOGENOM" id="CLU_066245_1_1_5"/>
<comment type="catalytic activity">
    <reaction evidence="5">
        <text>(6S)-5-formyl-5,6,7,8-tetrahydrofolate + ATP = (6R)-5,10-methenyltetrahydrofolate + ADP + phosphate</text>
        <dbReference type="Rhea" id="RHEA:10488"/>
        <dbReference type="ChEBI" id="CHEBI:30616"/>
        <dbReference type="ChEBI" id="CHEBI:43474"/>
        <dbReference type="ChEBI" id="CHEBI:57455"/>
        <dbReference type="ChEBI" id="CHEBI:57457"/>
        <dbReference type="ChEBI" id="CHEBI:456216"/>
        <dbReference type="EC" id="6.3.3.2"/>
    </reaction>
</comment>
<dbReference type="PANTHER" id="PTHR23407">
    <property type="entry name" value="ATPASE INHIBITOR/5-FORMYLTETRAHYDROFOLATE CYCLO-LIGASE"/>
    <property type="match status" value="1"/>
</dbReference>
<dbReference type="Pfam" id="PF01812">
    <property type="entry name" value="5-FTHF_cyc-lig"/>
    <property type="match status" value="1"/>
</dbReference>
<evidence type="ECO:0000256" key="3">
    <source>
        <dbReference type="ARBA" id="ARBA00022840"/>
    </source>
</evidence>
<proteinExistence type="inferred from homology"/>
<accession>A0L5J2</accession>
<keyword evidence="2 4" id="KW-0547">Nucleotide-binding</keyword>
<reference evidence="7" key="1">
    <citation type="journal article" date="2009" name="Appl. Environ. Microbiol.">
        <title>Complete genome sequence of the chemolithoautotrophic marine magnetotactic coccus strain MC-1.</title>
        <authorList>
            <person name="Schubbe S."/>
            <person name="Williams T.J."/>
            <person name="Xie G."/>
            <person name="Kiss H.E."/>
            <person name="Brettin T.S."/>
            <person name="Martinez D."/>
            <person name="Ross C.A."/>
            <person name="Schuler D."/>
            <person name="Cox B.L."/>
            <person name="Nealson K.H."/>
            <person name="Bazylinski D.A."/>
        </authorList>
    </citation>
    <scope>NUCLEOTIDE SEQUENCE [LARGE SCALE GENOMIC DNA]</scope>
    <source>
        <strain evidence="7">ATCC BAA-1437 / JCM 17883 / MC-1</strain>
    </source>
</reference>
<keyword evidence="5" id="KW-0460">Magnesium</keyword>
<dbReference type="NCBIfam" id="TIGR02727">
    <property type="entry name" value="MTHFS_bact"/>
    <property type="match status" value="1"/>
</dbReference>
<dbReference type="KEGG" id="mgm:Mmc1_0714"/>
<feature type="binding site" evidence="4">
    <location>
        <begin position="6"/>
        <end position="10"/>
    </location>
    <ligand>
        <name>ATP</name>
        <dbReference type="ChEBI" id="CHEBI:30616"/>
    </ligand>
</feature>
<dbReference type="eggNOG" id="COG0212">
    <property type="taxonomic scope" value="Bacteria"/>
</dbReference>
<sequence length="196" mass="21401">MRDEKKEALRKTLLAWRGALDPAWRASANAAAVAHLLSHAWLGQAERVALYCAIRGELDPAPLLAPLWQMGKILYLPRLEAGASQIRFARHQQGEVWQRGPFGIPQPGPDRAQIEPGAVDLMLVPLVGFDAQGGRLGYGGGFYDRTLAGQRPKLLVGLGFAGQQVEHLPRADHDIPLDAVVTETGWCFFGEGYGTR</sequence>
<dbReference type="STRING" id="156889.Mmc1_0714"/>
<gene>
    <name evidence="6" type="ordered locus">Mmc1_0714</name>
</gene>
<dbReference type="GO" id="GO:0035999">
    <property type="term" value="P:tetrahydrofolate interconversion"/>
    <property type="evidence" value="ECO:0007669"/>
    <property type="project" value="TreeGrafter"/>
</dbReference>
<evidence type="ECO:0000256" key="5">
    <source>
        <dbReference type="RuleBase" id="RU361279"/>
    </source>
</evidence>
<dbReference type="InterPro" id="IPR037171">
    <property type="entry name" value="NagB/RpiA_transferase-like"/>
</dbReference>
<dbReference type="RefSeq" id="WP_011712395.1">
    <property type="nucleotide sequence ID" value="NC_008576.1"/>
</dbReference>
<name>A0L5J2_MAGMM</name>
<evidence type="ECO:0000256" key="2">
    <source>
        <dbReference type="ARBA" id="ARBA00022741"/>
    </source>
</evidence>
<reference evidence="6 7" key="2">
    <citation type="journal article" date="2012" name="Int. J. Syst. Evol. Microbiol.">
        <title>Magnetococcus marinus gen. nov., sp. nov., a marine, magnetotactic bacterium that represents a novel lineage (Magnetococcaceae fam. nov.; Magnetococcales ord. nov.) at the base of the Alphaproteobacteria.</title>
        <authorList>
            <person name="Bazylinski D.A."/>
            <person name="Williams T.J."/>
            <person name="Lefevre C.T."/>
            <person name="Berg R.J."/>
            <person name="Zhang C.L."/>
            <person name="Bowser S.S."/>
            <person name="Dean A.J."/>
            <person name="Beveridge T.J."/>
        </authorList>
    </citation>
    <scope>NUCLEOTIDE SEQUENCE [LARGE SCALE GENOMIC DNA]</scope>
    <source>
        <strain evidence="7">ATCC BAA-1437 / JCM 17883 / MC-1</strain>
    </source>
</reference>
<dbReference type="InterPro" id="IPR002698">
    <property type="entry name" value="FTHF_cligase"/>
</dbReference>
<evidence type="ECO:0000256" key="1">
    <source>
        <dbReference type="ARBA" id="ARBA00010638"/>
    </source>
</evidence>
<dbReference type="Gene3D" id="3.40.50.10420">
    <property type="entry name" value="NagB/RpiA/CoA transferase-like"/>
    <property type="match status" value="1"/>
</dbReference>
<dbReference type="EC" id="6.3.3.2" evidence="5"/>
<keyword evidence="6" id="KW-0436">Ligase</keyword>
<protein>
    <recommendedName>
        <fullName evidence="5">5-formyltetrahydrofolate cyclo-ligase</fullName>
        <ecNumber evidence="5">6.3.3.2</ecNumber>
    </recommendedName>
</protein>
<dbReference type="GO" id="GO:0009396">
    <property type="term" value="P:folic acid-containing compound biosynthetic process"/>
    <property type="evidence" value="ECO:0007669"/>
    <property type="project" value="TreeGrafter"/>
</dbReference>
<feature type="binding site" evidence="4">
    <location>
        <begin position="135"/>
        <end position="143"/>
    </location>
    <ligand>
        <name>ATP</name>
        <dbReference type="ChEBI" id="CHEBI:30616"/>
    </ligand>
</feature>
<comment type="cofactor">
    <cofactor evidence="5">
        <name>Mg(2+)</name>
        <dbReference type="ChEBI" id="CHEBI:18420"/>
    </cofactor>
</comment>
<keyword evidence="5" id="KW-0479">Metal-binding</keyword>
<dbReference type="Proteomes" id="UP000002586">
    <property type="component" value="Chromosome"/>
</dbReference>
<comment type="similarity">
    <text evidence="1 5">Belongs to the 5-formyltetrahydrofolate cyclo-ligase family.</text>
</comment>
<evidence type="ECO:0000313" key="6">
    <source>
        <dbReference type="EMBL" id="ABK43235.1"/>
    </source>
</evidence>
<dbReference type="InterPro" id="IPR024185">
    <property type="entry name" value="FTHF_cligase-like_sf"/>
</dbReference>
<dbReference type="SUPFAM" id="SSF100950">
    <property type="entry name" value="NagB/RpiA/CoA transferase-like"/>
    <property type="match status" value="1"/>
</dbReference>
<dbReference type="GO" id="GO:0046872">
    <property type="term" value="F:metal ion binding"/>
    <property type="evidence" value="ECO:0007669"/>
    <property type="project" value="UniProtKB-KW"/>
</dbReference>
<dbReference type="PANTHER" id="PTHR23407:SF1">
    <property type="entry name" value="5-FORMYLTETRAHYDROFOLATE CYCLO-LIGASE"/>
    <property type="match status" value="1"/>
</dbReference>